<evidence type="ECO:0000256" key="3">
    <source>
        <dbReference type="ARBA" id="ARBA00022741"/>
    </source>
</evidence>
<comment type="caution">
    <text evidence="6">The sequence shown here is derived from an EMBL/GenBank/DDBJ whole genome shotgun (WGS) entry which is preliminary data.</text>
</comment>
<evidence type="ECO:0000259" key="5">
    <source>
        <dbReference type="PROSITE" id="PS50893"/>
    </source>
</evidence>
<dbReference type="PROSITE" id="PS00211">
    <property type="entry name" value="ABC_TRANSPORTER_1"/>
    <property type="match status" value="1"/>
</dbReference>
<accession>A0A9X2PEW6</accession>
<dbReference type="PANTHER" id="PTHR42788:SF13">
    <property type="entry name" value="ALIPHATIC SULFONATES IMPORT ATP-BINDING PROTEIN SSUB"/>
    <property type="match status" value="1"/>
</dbReference>
<dbReference type="RefSeq" id="WP_258732795.1">
    <property type="nucleotide sequence ID" value="NZ_JANTHZ010000004.1"/>
</dbReference>
<keyword evidence="3" id="KW-0547">Nucleotide-binding</keyword>
<proteinExistence type="inferred from homology"/>
<dbReference type="AlphaFoldDB" id="A0A9X2PEW6"/>
<keyword evidence="4 6" id="KW-0067">ATP-binding</keyword>
<organism evidence="6 7">
    <name type="scientific">Ancylobacter mangrovi</name>
    <dbReference type="NCBI Taxonomy" id="2972472"/>
    <lineage>
        <taxon>Bacteria</taxon>
        <taxon>Pseudomonadati</taxon>
        <taxon>Pseudomonadota</taxon>
        <taxon>Alphaproteobacteria</taxon>
        <taxon>Hyphomicrobiales</taxon>
        <taxon>Xanthobacteraceae</taxon>
        <taxon>Ancylobacter</taxon>
    </lineage>
</organism>
<dbReference type="Gene3D" id="3.40.50.300">
    <property type="entry name" value="P-loop containing nucleotide triphosphate hydrolases"/>
    <property type="match status" value="1"/>
</dbReference>
<keyword evidence="7" id="KW-1185">Reference proteome</keyword>
<reference evidence="6" key="1">
    <citation type="submission" date="2022-08" db="EMBL/GenBank/DDBJ databases">
        <authorList>
            <person name="Li F."/>
        </authorList>
    </citation>
    <scope>NUCLEOTIDE SEQUENCE</scope>
    <source>
        <strain evidence="6">MQZ15Z-1</strain>
    </source>
</reference>
<evidence type="ECO:0000256" key="2">
    <source>
        <dbReference type="ARBA" id="ARBA00022448"/>
    </source>
</evidence>
<evidence type="ECO:0000256" key="4">
    <source>
        <dbReference type="ARBA" id="ARBA00022840"/>
    </source>
</evidence>
<gene>
    <name evidence="6" type="ORF">NVS89_11025</name>
</gene>
<evidence type="ECO:0000313" key="6">
    <source>
        <dbReference type="EMBL" id="MCS0495631.1"/>
    </source>
</evidence>
<dbReference type="SUPFAM" id="SSF52540">
    <property type="entry name" value="P-loop containing nucleoside triphosphate hydrolases"/>
    <property type="match status" value="1"/>
</dbReference>
<dbReference type="InterPro" id="IPR003439">
    <property type="entry name" value="ABC_transporter-like_ATP-bd"/>
</dbReference>
<dbReference type="GO" id="GO:0005524">
    <property type="term" value="F:ATP binding"/>
    <property type="evidence" value="ECO:0007669"/>
    <property type="project" value="UniProtKB-KW"/>
</dbReference>
<dbReference type="Pfam" id="PF00005">
    <property type="entry name" value="ABC_tran"/>
    <property type="match status" value="1"/>
</dbReference>
<evidence type="ECO:0000313" key="7">
    <source>
        <dbReference type="Proteomes" id="UP001151088"/>
    </source>
</evidence>
<dbReference type="InterPro" id="IPR050166">
    <property type="entry name" value="ABC_transporter_ATP-bind"/>
</dbReference>
<feature type="domain" description="ABC transporter" evidence="5">
    <location>
        <begin position="3"/>
        <end position="230"/>
    </location>
</feature>
<dbReference type="InterPro" id="IPR027417">
    <property type="entry name" value="P-loop_NTPase"/>
</dbReference>
<protein>
    <submittedName>
        <fullName evidence="6">ABC transporter ATP-binding protein</fullName>
    </submittedName>
</protein>
<dbReference type="InterPro" id="IPR017871">
    <property type="entry name" value="ABC_transporter-like_CS"/>
</dbReference>
<keyword evidence="2" id="KW-0813">Transport</keyword>
<dbReference type="PANTHER" id="PTHR42788">
    <property type="entry name" value="TAURINE IMPORT ATP-BINDING PROTEIN-RELATED"/>
    <property type="match status" value="1"/>
</dbReference>
<dbReference type="InterPro" id="IPR003593">
    <property type="entry name" value="AAA+_ATPase"/>
</dbReference>
<dbReference type="PROSITE" id="PS50893">
    <property type="entry name" value="ABC_TRANSPORTER_2"/>
    <property type="match status" value="1"/>
</dbReference>
<dbReference type="Proteomes" id="UP001151088">
    <property type="component" value="Unassembled WGS sequence"/>
</dbReference>
<dbReference type="CDD" id="cd03293">
    <property type="entry name" value="ABC_NrtD_SsuB_transporters"/>
    <property type="match status" value="1"/>
</dbReference>
<comment type="similarity">
    <text evidence="1">Belongs to the ABC transporter superfamily.</text>
</comment>
<dbReference type="SMART" id="SM00382">
    <property type="entry name" value="AAA"/>
    <property type="match status" value="1"/>
</dbReference>
<name>A0A9X2PEW6_9HYPH</name>
<dbReference type="GO" id="GO:0016887">
    <property type="term" value="F:ATP hydrolysis activity"/>
    <property type="evidence" value="ECO:0007669"/>
    <property type="project" value="InterPro"/>
</dbReference>
<sequence length="249" mass="27560">MSVDIRNVSKSFRSTLAVDDASLALEEGSFVSIVGPSGCGKSTLLRLVAGLIRPSSGTIDVRGVPVKGPLRNIGMVFQSPVLLPWRRTLDNILFVAEMGGLKTSQWRERALELMQLAGLGGFEASYPHELSGGMQQRASICRAMLLKPPLILMDEPFGALDVITRERMGYALQTLWDESRSTVLFVTHSITEAVLLSDTVVVMTPRPGRIRDIVPIDLPRPRHPGTLREPRFLELSERVREGIEAQWME</sequence>
<dbReference type="EMBL" id="JANTHZ010000004">
    <property type="protein sequence ID" value="MCS0495631.1"/>
    <property type="molecule type" value="Genomic_DNA"/>
</dbReference>
<evidence type="ECO:0000256" key="1">
    <source>
        <dbReference type="ARBA" id="ARBA00005417"/>
    </source>
</evidence>